<dbReference type="AlphaFoldDB" id="A0A0C2JJ58"/>
<organism evidence="3 4">
    <name type="scientific">Streptomonospora alba</name>
    <dbReference type="NCBI Taxonomy" id="183763"/>
    <lineage>
        <taxon>Bacteria</taxon>
        <taxon>Bacillati</taxon>
        <taxon>Actinomycetota</taxon>
        <taxon>Actinomycetes</taxon>
        <taxon>Streptosporangiales</taxon>
        <taxon>Nocardiopsidaceae</taxon>
        <taxon>Streptomonospora</taxon>
    </lineage>
</organism>
<dbReference type="RefSeq" id="WP_040276264.1">
    <property type="nucleotide sequence ID" value="NZ_JROO01000045.1"/>
</dbReference>
<proteinExistence type="predicted"/>
<dbReference type="OrthoDB" id="3854538at2"/>
<name>A0A0C2JJ58_9ACTN</name>
<feature type="compositionally biased region" description="Basic and acidic residues" evidence="1">
    <location>
        <begin position="42"/>
        <end position="56"/>
    </location>
</feature>
<feature type="region of interest" description="Disordered" evidence="1">
    <location>
        <begin position="41"/>
        <end position="60"/>
    </location>
</feature>
<feature type="transmembrane region" description="Helical" evidence="2">
    <location>
        <begin position="90"/>
        <end position="107"/>
    </location>
</feature>
<accession>A0A0C2JJ58</accession>
<reference evidence="4" key="1">
    <citation type="journal article" date="2015" name="Chem. Biol.">
        <title>Structure, bioactivity, and resistance mechanism of streptomonomicin, an unusual lasso Peptide from an understudied halophilic actinomycete.</title>
        <authorList>
            <person name="Metelev M."/>
            <person name="Tietz J.I."/>
            <person name="Melby J.O."/>
            <person name="Blair P.M."/>
            <person name="Zhu L."/>
            <person name="Livnat I."/>
            <person name="Severinov K."/>
            <person name="Mitchell D.A."/>
        </authorList>
    </citation>
    <scope>NUCLEOTIDE SEQUENCE [LARGE SCALE GENOMIC DNA]</scope>
    <source>
        <strain evidence="4">YIM 90003</strain>
    </source>
</reference>
<feature type="transmembrane region" description="Helical" evidence="2">
    <location>
        <begin position="66"/>
        <end position="84"/>
    </location>
</feature>
<keyword evidence="2" id="KW-1133">Transmembrane helix</keyword>
<dbReference type="EMBL" id="JROO01000045">
    <property type="protein sequence ID" value="KIH96937.1"/>
    <property type="molecule type" value="Genomic_DNA"/>
</dbReference>
<evidence type="ECO:0000313" key="3">
    <source>
        <dbReference type="EMBL" id="KIH96937.1"/>
    </source>
</evidence>
<keyword evidence="2" id="KW-0812">Transmembrane</keyword>
<dbReference type="Proteomes" id="UP000031675">
    <property type="component" value="Unassembled WGS sequence"/>
</dbReference>
<evidence type="ECO:0000256" key="1">
    <source>
        <dbReference type="SAM" id="MobiDB-lite"/>
    </source>
</evidence>
<dbReference type="STRING" id="183763.LP52_22000"/>
<protein>
    <submittedName>
        <fullName evidence="3">Uncharacterized protein</fullName>
    </submittedName>
</protein>
<keyword evidence="2" id="KW-0472">Membrane</keyword>
<keyword evidence="4" id="KW-1185">Reference proteome</keyword>
<sequence>MATTPPARTTDLRDEIATAISAGRELGPEFDTEVADSLATRMESETAPKAEGEYERPGSATRSARTLKVAGWGTLGIAVAAWAAESAPEALPPWGLLAVVAIVLHVVRTWRS</sequence>
<gene>
    <name evidence="3" type="ORF">LP52_22000</name>
</gene>
<comment type="caution">
    <text evidence="3">The sequence shown here is derived from an EMBL/GenBank/DDBJ whole genome shotgun (WGS) entry which is preliminary data.</text>
</comment>
<evidence type="ECO:0000313" key="4">
    <source>
        <dbReference type="Proteomes" id="UP000031675"/>
    </source>
</evidence>
<evidence type="ECO:0000256" key="2">
    <source>
        <dbReference type="SAM" id="Phobius"/>
    </source>
</evidence>